<dbReference type="OrthoDB" id="3923077at2759"/>
<dbReference type="AlphaFoldDB" id="A0A175VS40"/>
<evidence type="ECO:0000313" key="3">
    <source>
        <dbReference type="Proteomes" id="UP000078237"/>
    </source>
</evidence>
<feature type="domain" description="Rhodopsin" evidence="1">
    <location>
        <begin position="8"/>
        <end position="90"/>
    </location>
</feature>
<evidence type="ECO:0000259" key="1">
    <source>
        <dbReference type="Pfam" id="PF20684"/>
    </source>
</evidence>
<proteinExistence type="predicted"/>
<dbReference type="EMBL" id="LCTW02000397">
    <property type="protein sequence ID" value="KXX74009.1"/>
    <property type="molecule type" value="Genomic_DNA"/>
</dbReference>
<dbReference type="InterPro" id="IPR049326">
    <property type="entry name" value="Rhodopsin_dom_fungi"/>
</dbReference>
<evidence type="ECO:0000313" key="2">
    <source>
        <dbReference type="EMBL" id="KXX74009.1"/>
    </source>
</evidence>
<accession>A0A175VS40</accession>
<feature type="non-terminal residue" evidence="2">
    <location>
        <position position="1"/>
    </location>
</feature>
<organism evidence="2 3">
    <name type="scientific">Madurella mycetomatis</name>
    <dbReference type="NCBI Taxonomy" id="100816"/>
    <lineage>
        <taxon>Eukaryota</taxon>
        <taxon>Fungi</taxon>
        <taxon>Dikarya</taxon>
        <taxon>Ascomycota</taxon>
        <taxon>Pezizomycotina</taxon>
        <taxon>Sordariomycetes</taxon>
        <taxon>Sordariomycetidae</taxon>
        <taxon>Sordariales</taxon>
        <taxon>Sordariales incertae sedis</taxon>
        <taxon>Madurella</taxon>
    </lineage>
</organism>
<gene>
    <name evidence="2" type="ORF">MMYC01_210663</name>
</gene>
<dbReference type="VEuPathDB" id="FungiDB:MMYC01_210663"/>
<dbReference type="Pfam" id="PF20684">
    <property type="entry name" value="Fung_rhodopsin"/>
    <property type="match status" value="1"/>
</dbReference>
<reference evidence="2 3" key="1">
    <citation type="journal article" date="2016" name="Genome Announc.">
        <title>Genome Sequence of Madurella mycetomatis mm55, Isolated from a Human Mycetoma Case in Sudan.</title>
        <authorList>
            <person name="Smit S."/>
            <person name="Derks M.F."/>
            <person name="Bervoets S."/>
            <person name="Fahal A."/>
            <person name="van Leeuwen W."/>
            <person name="van Belkum A."/>
            <person name="van de Sande W.W."/>
        </authorList>
    </citation>
    <scope>NUCLEOTIDE SEQUENCE [LARGE SCALE GENOMIC DNA]</scope>
    <source>
        <strain evidence="3">mm55</strain>
    </source>
</reference>
<keyword evidence="3" id="KW-1185">Reference proteome</keyword>
<comment type="caution">
    <text evidence="2">The sequence shown here is derived from an EMBL/GenBank/DDBJ whole genome shotgun (WGS) entry which is preliminary data.</text>
</comment>
<protein>
    <recommendedName>
        <fullName evidence="1">Rhodopsin domain-containing protein</fullName>
    </recommendedName>
</protein>
<name>A0A175VS40_9PEZI</name>
<feature type="non-terminal residue" evidence="2">
    <location>
        <position position="94"/>
    </location>
</feature>
<sequence>NEVIGCTTFAVFVIALWASAFARISISCLLLQIAQDRVWRFVLRSTVAIQGASLAASDICQLVQCRPIRALWAPVPDKHCVPTEQILIVAWVFS</sequence>
<dbReference type="Proteomes" id="UP000078237">
    <property type="component" value="Unassembled WGS sequence"/>
</dbReference>